<dbReference type="RefSeq" id="WP_245812740.1">
    <property type="nucleotide sequence ID" value="NZ_FZOK01000014.1"/>
</dbReference>
<dbReference type="Proteomes" id="UP000198480">
    <property type="component" value="Unassembled WGS sequence"/>
</dbReference>
<reference evidence="3" key="1">
    <citation type="submission" date="2017-06" db="EMBL/GenBank/DDBJ databases">
        <authorList>
            <person name="Varghese N."/>
            <person name="Submissions S."/>
        </authorList>
    </citation>
    <scope>NUCLEOTIDE SEQUENCE [LARGE SCALE GENOMIC DNA]</scope>
    <source>
        <strain evidence="3">5C</strain>
    </source>
</reference>
<feature type="transmembrane region" description="Helical" evidence="1">
    <location>
        <begin position="91"/>
        <end position="113"/>
    </location>
</feature>
<sequence>MACFFLGFIMNRIFVNIAAILSSGIFAYSYLREWIGAVFFKEEVTLQATNPEAPYYHGNLELYLWNTLTFGLIFAAIFATAIYGSIKKKEGIVFLSFILSMIGIFLVMFNGAFK</sequence>
<evidence type="ECO:0000256" key="1">
    <source>
        <dbReference type="SAM" id="Phobius"/>
    </source>
</evidence>
<keyword evidence="1" id="KW-0472">Membrane</keyword>
<feature type="transmembrane region" description="Helical" evidence="1">
    <location>
        <begin position="12"/>
        <end position="31"/>
    </location>
</feature>
<dbReference type="AlphaFoldDB" id="A0A239G3U5"/>
<evidence type="ECO:0000313" key="2">
    <source>
        <dbReference type="EMBL" id="SNS63857.1"/>
    </source>
</evidence>
<proteinExistence type="predicted"/>
<keyword evidence="1" id="KW-1133">Transmembrane helix</keyword>
<keyword evidence="1" id="KW-0812">Transmembrane</keyword>
<name>A0A239G3U5_9BACT</name>
<accession>A0A239G3U5</accession>
<organism evidence="2 3">
    <name type="scientific">Belliella buryatensis</name>
    <dbReference type="NCBI Taxonomy" id="1500549"/>
    <lineage>
        <taxon>Bacteria</taxon>
        <taxon>Pseudomonadati</taxon>
        <taxon>Bacteroidota</taxon>
        <taxon>Cytophagia</taxon>
        <taxon>Cytophagales</taxon>
        <taxon>Cyclobacteriaceae</taxon>
        <taxon>Belliella</taxon>
    </lineage>
</organism>
<feature type="transmembrane region" description="Helical" evidence="1">
    <location>
        <begin position="63"/>
        <end position="84"/>
    </location>
</feature>
<evidence type="ECO:0000313" key="3">
    <source>
        <dbReference type="Proteomes" id="UP000198480"/>
    </source>
</evidence>
<gene>
    <name evidence="2" type="ORF">SAMN06295967_114109</name>
</gene>
<dbReference type="EMBL" id="FZOK01000014">
    <property type="protein sequence ID" value="SNS63857.1"/>
    <property type="molecule type" value="Genomic_DNA"/>
</dbReference>
<keyword evidence="3" id="KW-1185">Reference proteome</keyword>
<protein>
    <submittedName>
        <fullName evidence="2">Uncharacterized protein</fullName>
    </submittedName>
</protein>